<keyword evidence="2" id="KW-1185">Reference proteome</keyword>
<name>A0AAW1KGT1_POPJA</name>
<evidence type="ECO:0000313" key="1">
    <source>
        <dbReference type="EMBL" id="KAK9717499.1"/>
    </source>
</evidence>
<proteinExistence type="predicted"/>
<dbReference type="EMBL" id="JASPKY010000240">
    <property type="protein sequence ID" value="KAK9717499.1"/>
    <property type="molecule type" value="Genomic_DNA"/>
</dbReference>
<evidence type="ECO:0000313" key="2">
    <source>
        <dbReference type="Proteomes" id="UP001458880"/>
    </source>
</evidence>
<protein>
    <submittedName>
        <fullName evidence="1">Uncharacterized protein</fullName>
    </submittedName>
</protein>
<dbReference type="AlphaFoldDB" id="A0AAW1KGT1"/>
<comment type="caution">
    <text evidence="1">The sequence shown here is derived from an EMBL/GenBank/DDBJ whole genome shotgun (WGS) entry which is preliminary data.</text>
</comment>
<organism evidence="1 2">
    <name type="scientific">Popillia japonica</name>
    <name type="common">Japanese beetle</name>
    <dbReference type="NCBI Taxonomy" id="7064"/>
    <lineage>
        <taxon>Eukaryota</taxon>
        <taxon>Metazoa</taxon>
        <taxon>Ecdysozoa</taxon>
        <taxon>Arthropoda</taxon>
        <taxon>Hexapoda</taxon>
        <taxon>Insecta</taxon>
        <taxon>Pterygota</taxon>
        <taxon>Neoptera</taxon>
        <taxon>Endopterygota</taxon>
        <taxon>Coleoptera</taxon>
        <taxon>Polyphaga</taxon>
        <taxon>Scarabaeiformia</taxon>
        <taxon>Scarabaeidae</taxon>
        <taxon>Rutelinae</taxon>
        <taxon>Popillia</taxon>
    </lineage>
</organism>
<sequence>MPENFLLITFNGRACFFGGKKIPNFMGATNLVLRISEIIMFLMNSTEPVKTCDKHVPNPQTLGPHEFWRALAVIDAAVAKEHTNFTQKIIDFNLLFIPDSS</sequence>
<dbReference type="Proteomes" id="UP001458880">
    <property type="component" value="Unassembled WGS sequence"/>
</dbReference>
<reference evidence="1 2" key="1">
    <citation type="journal article" date="2024" name="BMC Genomics">
        <title>De novo assembly and annotation of Popillia japonica's genome with initial clues to its potential as an invasive pest.</title>
        <authorList>
            <person name="Cucini C."/>
            <person name="Boschi S."/>
            <person name="Funari R."/>
            <person name="Cardaioli E."/>
            <person name="Iannotti N."/>
            <person name="Marturano G."/>
            <person name="Paoli F."/>
            <person name="Bruttini M."/>
            <person name="Carapelli A."/>
            <person name="Frati F."/>
            <person name="Nardi F."/>
        </authorList>
    </citation>
    <scope>NUCLEOTIDE SEQUENCE [LARGE SCALE GENOMIC DNA]</scope>
    <source>
        <strain evidence="1">DMR45628</strain>
    </source>
</reference>
<accession>A0AAW1KGT1</accession>
<gene>
    <name evidence="1" type="ORF">QE152_g23731</name>
</gene>